<sequence>MPSLALQPSIFAQDFAQPTASNTKPDFSSPCPPSSPSCPPGPSEEWSIAYHYAQAIDLGNGFVKISGQGGWNEKGEIASDPQKEVELTIKNIDDVLKAAGLRGWEDVYYVRSYHLDIDATLPFVGEALKKRIPGHRPGCTATGVTRLALPTMKLEIEVDAKKHTE</sequence>
<keyword evidence="2" id="KW-1185">Reference proteome</keyword>
<reference evidence="1" key="1">
    <citation type="submission" date="2022-08" db="EMBL/GenBank/DDBJ databases">
        <title>Genome Sequence of Fusarium decemcellulare.</title>
        <authorList>
            <person name="Buettner E."/>
        </authorList>
    </citation>
    <scope>NUCLEOTIDE SEQUENCE</scope>
    <source>
        <strain evidence="1">Babe19</strain>
    </source>
</reference>
<proteinExistence type="predicted"/>
<name>A0ACC1SNQ0_9HYPO</name>
<dbReference type="EMBL" id="JANRMS010000241">
    <property type="protein sequence ID" value="KAJ3543493.1"/>
    <property type="molecule type" value="Genomic_DNA"/>
</dbReference>
<protein>
    <submittedName>
        <fullName evidence="1">Uncharacterized protein</fullName>
    </submittedName>
</protein>
<evidence type="ECO:0000313" key="1">
    <source>
        <dbReference type="EMBL" id="KAJ3543493.1"/>
    </source>
</evidence>
<evidence type="ECO:0000313" key="2">
    <source>
        <dbReference type="Proteomes" id="UP001148629"/>
    </source>
</evidence>
<accession>A0ACC1SNQ0</accession>
<dbReference type="Proteomes" id="UP001148629">
    <property type="component" value="Unassembled WGS sequence"/>
</dbReference>
<gene>
    <name evidence="1" type="ORF">NM208_g3537</name>
</gene>
<comment type="caution">
    <text evidence="1">The sequence shown here is derived from an EMBL/GenBank/DDBJ whole genome shotgun (WGS) entry which is preliminary data.</text>
</comment>
<organism evidence="1 2">
    <name type="scientific">Fusarium decemcellulare</name>
    <dbReference type="NCBI Taxonomy" id="57161"/>
    <lineage>
        <taxon>Eukaryota</taxon>
        <taxon>Fungi</taxon>
        <taxon>Dikarya</taxon>
        <taxon>Ascomycota</taxon>
        <taxon>Pezizomycotina</taxon>
        <taxon>Sordariomycetes</taxon>
        <taxon>Hypocreomycetidae</taxon>
        <taxon>Hypocreales</taxon>
        <taxon>Nectriaceae</taxon>
        <taxon>Fusarium</taxon>
        <taxon>Fusarium decemcellulare species complex</taxon>
    </lineage>
</organism>